<organism evidence="2 3">
    <name type="scientific">Limnovirga soli</name>
    <dbReference type="NCBI Taxonomy" id="2656915"/>
    <lineage>
        <taxon>Bacteria</taxon>
        <taxon>Pseudomonadati</taxon>
        <taxon>Bacteroidota</taxon>
        <taxon>Chitinophagia</taxon>
        <taxon>Chitinophagales</taxon>
        <taxon>Chitinophagaceae</taxon>
        <taxon>Limnovirga</taxon>
    </lineage>
</organism>
<reference evidence="2" key="1">
    <citation type="submission" date="2019-10" db="EMBL/GenBank/DDBJ databases">
        <title>Draft genome sequence of Panacibacter sp. KCS-6.</title>
        <authorList>
            <person name="Yim K.J."/>
        </authorList>
    </citation>
    <scope>NUCLEOTIDE SEQUENCE</scope>
    <source>
        <strain evidence="2">KCS-6</strain>
    </source>
</reference>
<feature type="transmembrane region" description="Helical" evidence="1">
    <location>
        <begin position="12"/>
        <end position="29"/>
    </location>
</feature>
<evidence type="ECO:0000313" key="3">
    <source>
        <dbReference type="Proteomes" id="UP000598971"/>
    </source>
</evidence>
<feature type="transmembrane region" description="Helical" evidence="1">
    <location>
        <begin position="60"/>
        <end position="81"/>
    </location>
</feature>
<keyword evidence="1" id="KW-1133">Transmembrane helix</keyword>
<proteinExistence type="predicted"/>
<dbReference type="AlphaFoldDB" id="A0A8J8FFS5"/>
<evidence type="ECO:0000256" key="1">
    <source>
        <dbReference type="SAM" id="Phobius"/>
    </source>
</evidence>
<keyword evidence="3" id="KW-1185">Reference proteome</keyword>
<accession>A0A8J8FFS5</accession>
<protein>
    <submittedName>
        <fullName evidence="2">Uncharacterized protein</fullName>
    </submittedName>
</protein>
<dbReference type="RefSeq" id="WP_171609259.1">
    <property type="nucleotide sequence ID" value="NZ_WHPF01000014.1"/>
</dbReference>
<name>A0A8J8FFS5_9BACT</name>
<sequence length="131" mass="15056">MENKRLIQAIPTLILSGILINTWIIILRTDYFATIKHQIGLSLFLLIVALYFYKFKYGIILTGFFLSLATFNAIAIFPDIISSSYFIKIGNTEISTPSIEWKSFLLLFLFFVCSGGYLISLYSEYKNKINK</sequence>
<gene>
    <name evidence="2" type="ORF">GD597_17700</name>
</gene>
<dbReference type="Proteomes" id="UP000598971">
    <property type="component" value="Unassembled WGS sequence"/>
</dbReference>
<dbReference type="EMBL" id="WHPF01000014">
    <property type="protein sequence ID" value="NNV57311.1"/>
    <property type="molecule type" value="Genomic_DNA"/>
</dbReference>
<keyword evidence="1" id="KW-0472">Membrane</keyword>
<evidence type="ECO:0000313" key="2">
    <source>
        <dbReference type="EMBL" id="NNV57311.1"/>
    </source>
</evidence>
<keyword evidence="1" id="KW-0812">Transmembrane</keyword>
<feature type="transmembrane region" description="Helical" evidence="1">
    <location>
        <begin position="35"/>
        <end position="53"/>
    </location>
</feature>
<feature type="transmembrane region" description="Helical" evidence="1">
    <location>
        <begin position="101"/>
        <end position="122"/>
    </location>
</feature>
<comment type="caution">
    <text evidence="2">The sequence shown here is derived from an EMBL/GenBank/DDBJ whole genome shotgun (WGS) entry which is preliminary data.</text>
</comment>